<accession>A0A840DR75</accession>
<evidence type="ECO:0000256" key="1">
    <source>
        <dbReference type="SAM" id="MobiDB-lite"/>
    </source>
</evidence>
<protein>
    <recommendedName>
        <fullName evidence="4">DUF3027 domain-containing protein</fullName>
    </recommendedName>
</protein>
<dbReference type="AlphaFoldDB" id="A0A840DR75"/>
<evidence type="ECO:0000313" key="3">
    <source>
        <dbReference type="Proteomes" id="UP000571183"/>
    </source>
</evidence>
<keyword evidence="3" id="KW-1185">Reference proteome</keyword>
<organism evidence="2 3">
    <name type="scientific">Canibacter oris</name>
    <dbReference type="NCBI Taxonomy" id="1365628"/>
    <lineage>
        <taxon>Bacteria</taxon>
        <taxon>Bacillati</taxon>
        <taxon>Actinomycetota</taxon>
        <taxon>Actinomycetes</taxon>
        <taxon>Micrococcales</taxon>
        <taxon>Microbacteriaceae</taxon>
        <taxon>Canibacter</taxon>
    </lineage>
</organism>
<proteinExistence type="predicted"/>
<gene>
    <name evidence="2" type="ORF">F5897_001332</name>
</gene>
<dbReference type="EMBL" id="JACIFD010000013">
    <property type="protein sequence ID" value="MBB4072009.1"/>
    <property type="molecule type" value="Genomic_DNA"/>
</dbReference>
<feature type="region of interest" description="Disordered" evidence="1">
    <location>
        <begin position="167"/>
        <end position="202"/>
    </location>
</feature>
<sequence length="202" mass="21351">MTELKGKALREAERLARGELVTVTAADTIGDMLEIAQLSDGGSCNLVFDCLKPSYVGWRWVVTVTRLSPKAAVTVTELGLLPGPDALLAPEWVPWSQRLADYRKSQAAAASDEALAAAQAAQELAAEDIDAEDDLLENDFSDFDDEINGVDIDSVDLDTLADVLFDNLGPVDQPAPADVDITTESASSEDAPADTSNAAASL</sequence>
<evidence type="ECO:0008006" key="4">
    <source>
        <dbReference type="Google" id="ProtNLM"/>
    </source>
</evidence>
<dbReference type="Pfam" id="PF11228">
    <property type="entry name" value="DUF3027"/>
    <property type="match status" value="1"/>
</dbReference>
<feature type="compositionally biased region" description="Polar residues" evidence="1">
    <location>
        <begin position="182"/>
        <end position="202"/>
    </location>
</feature>
<evidence type="ECO:0000313" key="2">
    <source>
        <dbReference type="EMBL" id="MBB4072009.1"/>
    </source>
</evidence>
<name>A0A840DR75_9MICO</name>
<reference evidence="2" key="1">
    <citation type="submission" date="2020-08" db="EMBL/GenBank/DDBJ databases">
        <title>Sequencing the genomes of 1000 actinobacteria strains.</title>
        <authorList>
            <person name="Klenk H.-P."/>
        </authorList>
    </citation>
    <scope>NUCLEOTIDE SEQUENCE [LARGE SCALE GENOMIC DNA]</scope>
    <source>
        <strain evidence="2">DSM 27064</strain>
    </source>
</reference>
<dbReference type="RefSeq" id="WP_183304932.1">
    <property type="nucleotide sequence ID" value="NZ_JACIFD010000013.1"/>
</dbReference>
<dbReference type="InterPro" id="IPR021391">
    <property type="entry name" value="DUF3027"/>
</dbReference>
<dbReference type="Proteomes" id="UP000571183">
    <property type="component" value="Unassembled WGS sequence"/>
</dbReference>
<comment type="caution">
    <text evidence="2">The sequence shown here is derived from an EMBL/GenBank/DDBJ whole genome shotgun (WGS) entry which is preliminary data.</text>
</comment>